<organism evidence="2 3">
    <name type="scientific">Mycobacteroides abscessus</name>
    <dbReference type="NCBI Taxonomy" id="36809"/>
    <lineage>
        <taxon>Bacteria</taxon>
        <taxon>Bacillati</taxon>
        <taxon>Actinomycetota</taxon>
        <taxon>Actinomycetes</taxon>
        <taxon>Mycobacteriales</taxon>
        <taxon>Mycobacteriaceae</taxon>
        <taxon>Mycobacteroides</taxon>
    </lineage>
</organism>
<feature type="region of interest" description="Disordered" evidence="1">
    <location>
        <begin position="55"/>
        <end position="83"/>
    </location>
</feature>
<reference evidence="2 3" key="1">
    <citation type="submission" date="2018-08" db="EMBL/GenBank/DDBJ databases">
        <title>Linezolid Resistance in Mycobacterium abscessus: MIC Distribution and Comprehensive Investigation of Resistance Mechanisms.</title>
        <authorList>
            <person name="Ye M."/>
            <person name="Xu L."/>
            <person name="Zou Y."/>
            <person name="Li B."/>
            <person name="Guo Q."/>
            <person name="Zhang Y."/>
            <person name="Zhan M."/>
            <person name="Xu B."/>
            <person name="Yu F."/>
            <person name="Zhang Z."/>
            <person name="Chu H."/>
        </authorList>
    </citation>
    <scope>NUCLEOTIDE SEQUENCE [LARGE SCALE GENOMIC DNA]</scope>
    <source>
        <strain evidence="2 3">G143</strain>
    </source>
</reference>
<protein>
    <submittedName>
        <fullName evidence="2">Uncharacterized protein</fullName>
    </submittedName>
</protein>
<sequence>MELTKETEHFPAGAVIAVDENSAKALIARKEAKLVGEVEPEVVESGGERARAINAAAKADTEAETEGEDPPKNEARSTAKGSK</sequence>
<comment type="caution">
    <text evidence="2">The sequence shown here is derived from an EMBL/GenBank/DDBJ whole genome shotgun (WGS) entry which is preliminary data.</text>
</comment>
<dbReference type="Proteomes" id="UP000284557">
    <property type="component" value="Unassembled WGS sequence"/>
</dbReference>
<evidence type="ECO:0000313" key="3">
    <source>
        <dbReference type="Proteomes" id="UP000284557"/>
    </source>
</evidence>
<dbReference type="AlphaFoldDB" id="A0ABD7HIM5"/>
<proteinExistence type="predicted"/>
<evidence type="ECO:0000313" key="2">
    <source>
        <dbReference type="EMBL" id="RIT32152.1"/>
    </source>
</evidence>
<accession>A0ABD7HIM5</accession>
<dbReference type="EMBL" id="QXBN01000026">
    <property type="protein sequence ID" value="RIT32152.1"/>
    <property type="molecule type" value="Genomic_DNA"/>
</dbReference>
<evidence type="ECO:0000256" key="1">
    <source>
        <dbReference type="SAM" id="MobiDB-lite"/>
    </source>
</evidence>
<gene>
    <name evidence="2" type="ORF">D2E76_24120</name>
</gene>
<name>A0ABD7HIM5_9MYCO</name>